<gene>
    <name evidence="2" type="ORF">HGA15_30355</name>
</gene>
<accession>A0A846YNL0</accession>
<feature type="region of interest" description="Disordered" evidence="1">
    <location>
        <begin position="504"/>
        <end position="537"/>
    </location>
</feature>
<sequence length="537" mass="59368">MPMPDYSGEWPPKPHDLAADMYGEYTAWWSGNSDDLAEIYSRAVPSAPVRPSQLLGGVRGALSRFWWGRPVFNDTKRLHIPVAADLATMSADLLFGQPPTWLCTEETATDVKGAQDRVNTILDGADTLATLLEAAEGAAALGGTYLRLWWDESVAKKVMIGAVAPDAAVPQWRYGKLAGVTFWRIIGKDKLGTWRHLEHHEPGRIEHALYCGDDGAIGRRMPLDAMDETLWAAELVDEESSIPTGIDELTACYIPNVRPTRRWRNTPGLSPLGRSDFEGLEPLFDALDEAWSSWMRDLDLGKARLFVAQEALEDKGPGMGSSFDREQEIFTPVPGNQMLPEDGPNQLVQAQQFSIRVEEHAKTCQDLLKQILRGAGYSAADFDDADSVSMTATEVSARKDKSNQTRNRKLLYVQAELRPFGLAALRLDYKVFGGPDFGLKEAPELHFPVRVDQDPVALSTAISNLKIAQAISTETAVRMFNPNWSNDEVEEEVARILDEVALTVPDPDGGEFESAEDEPRNDFQDEVEPDVEVAEAA</sequence>
<name>A0A846YNL0_9NOCA</name>
<organism evidence="2 3">
    <name type="scientific">Nocardia flavorosea</name>
    <dbReference type="NCBI Taxonomy" id="53429"/>
    <lineage>
        <taxon>Bacteria</taxon>
        <taxon>Bacillati</taxon>
        <taxon>Actinomycetota</taxon>
        <taxon>Actinomycetes</taxon>
        <taxon>Mycobacteriales</taxon>
        <taxon>Nocardiaceae</taxon>
        <taxon>Nocardia</taxon>
    </lineage>
</organism>
<dbReference type="EMBL" id="JAAXOT010000022">
    <property type="protein sequence ID" value="NKY60363.1"/>
    <property type="molecule type" value="Genomic_DNA"/>
</dbReference>
<protein>
    <submittedName>
        <fullName evidence="2">Phage portal protein</fullName>
    </submittedName>
</protein>
<evidence type="ECO:0000313" key="3">
    <source>
        <dbReference type="Proteomes" id="UP000570678"/>
    </source>
</evidence>
<reference evidence="2 3" key="1">
    <citation type="submission" date="2020-04" db="EMBL/GenBank/DDBJ databases">
        <title>MicrobeNet Type strains.</title>
        <authorList>
            <person name="Nicholson A.C."/>
        </authorList>
    </citation>
    <scope>NUCLEOTIDE SEQUENCE [LARGE SCALE GENOMIC DNA]</scope>
    <source>
        <strain evidence="2 3">JCM 3332</strain>
    </source>
</reference>
<dbReference type="AlphaFoldDB" id="A0A846YNL0"/>
<feature type="compositionally biased region" description="Acidic residues" evidence="1">
    <location>
        <begin position="524"/>
        <end position="537"/>
    </location>
</feature>
<dbReference type="Proteomes" id="UP000570678">
    <property type="component" value="Unassembled WGS sequence"/>
</dbReference>
<evidence type="ECO:0000256" key="1">
    <source>
        <dbReference type="SAM" id="MobiDB-lite"/>
    </source>
</evidence>
<keyword evidence="3" id="KW-1185">Reference proteome</keyword>
<dbReference type="Pfam" id="PF05133">
    <property type="entry name" value="SPP1_portal"/>
    <property type="match status" value="1"/>
</dbReference>
<comment type="caution">
    <text evidence="2">The sequence shown here is derived from an EMBL/GenBank/DDBJ whole genome shotgun (WGS) entry which is preliminary data.</text>
</comment>
<evidence type="ECO:0000313" key="2">
    <source>
        <dbReference type="EMBL" id="NKY60363.1"/>
    </source>
</evidence>
<proteinExistence type="predicted"/>
<dbReference type="InterPro" id="IPR021145">
    <property type="entry name" value="Portal_protein_SPP1_Gp6-like"/>
</dbReference>